<evidence type="ECO:0000313" key="7">
    <source>
        <dbReference type="EMBL" id="TQM37542.1"/>
    </source>
</evidence>
<comment type="caution">
    <text evidence="7">The sequence shown here is derived from an EMBL/GenBank/DDBJ whole genome shotgun (WGS) entry which is preliminary data.</text>
</comment>
<dbReference type="PANTHER" id="PTHR42718">
    <property type="entry name" value="MAJOR FACILITATOR SUPERFAMILY MULTIDRUG TRANSPORTER MFSC"/>
    <property type="match status" value="1"/>
</dbReference>
<feature type="transmembrane region" description="Helical" evidence="5">
    <location>
        <begin position="215"/>
        <end position="236"/>
    </location>
</feature>
<evidence type="ECO:0000313" key="8">
    <source>
        <dbReference type="Proteomes" id="UP000319818"/>
    </source>
</evidence>
<comment type="subcellular location">
    <subcellularLocation>
        <location evidence="1">Cell membrane</location>
        <topology evidence="1">Multi-pass membrane protein</topology>
    </subcellularLocation>
</comment>
<feature type="transmembrane region" description="Helical" evidence="5">
    <location>
        <begin position="91"/>
        <end position="110"/>
    </location>
</feature>
<dbReference type="RefSeq" id="WP_142104352.1">
    <property type="nucleotide sequence ID" value="NZ_VFPH01000002.1"/>
</dbReference>
<feature type="transmembrane region" description="Helical" evidence="5">
    <location>
        <begin position="149"/>
        <end position="171"/>
    </location>
</feature>
<feature type="transmembrane region" description="Helical" evidence="5">
    <location>
        <begin position="425"/>
        <end position="442"/>
    </location>
</feature>
<dbReference type="SUPFAM" id="SSF103473">
    <property type="entry name" value="MFS general substrate transporter"/>
    <property type="match status" value="1"/>
</dbReference>
<dbReference type="PROSITE" id="PS50850">
    <property type="entry name" value="MFS"/>
    <property type="match status" value="1"/>
</dbReference>
<reference evidence="7 8" key="1">
    <citation type="submission" date="2019-06" db="EMBL/GenBank/DDBJ databases">
        <title>Sequencing the genomes of 1000 actinobacteria strains.</title>
        <authorList>
            <person name="Klenk H.-P."/>
        </authorList>
    </citation>
    <scope>NUCLEOTIDE SEQUENCE [LARGE SCALE GENOMIC DNA]</scope>
    <source>
        <strain evidence="7 8">DSM 45511</strain>
    </source>
</reference>
<dbReference type="AlphaFoldDB" id="A0A543FUQ0"/>
<name>A0A543FUQ0_9PSEU</name>
<evidence type="ECO:0000259" key="6">
    <source>
        <dbReference type="PROSITE" id="PS50850"/>
    </source>
</evidence>
<protein>
    <submittedName>
        <fullName evidence="7">EmrB/QacA subfamily drug resistance transporter</fullName>
    </submittedName>
</protein>
<dbReference type="InterPro" id="IPR020846">
    <property type="entry name" value="MFS_dom"/>
</dbReference>
<keyword evidence="2 5" id="KW-0812">Transmembrane</keyword>
<dbReference type="Gene3D" id="1.20.1250.20">
    <property type="entry name" value="MFS general substrate transporter like domains"/>
    <property type="match status" value="1"/>
</dbReference>
<evidence type="ECO:0000256" key="1">
    <source>
        <dbReference type="ARBA" id="ARBA00004651"/>
    </source>
</evidence>
<dbReference type="InterPro" id="IPR011701">
    <property type="entry name" value="MFS"/>
</dbReference>
<evidence type="ECO:0000256" key="4">
    <source>
        <dbReference type="ARBA" id="ARBA00023136"/>
    </source>
</evidence>
<feature type="transmembrane region" description="Helical" evidence="5">
    <location>
        <begin position="242"/>
        <end position="261"/>
    </location>
</feature>
<dbReference type="PANTHER" id="PTHR42718:SF39">
    <property type="entry name" value="ACTINORHODIN TRANSPORTER-RELATED"/>
    <property type="match status" value="1"/>
</dbReference>
<dbReference type="Pfam" id="PF07690">
    <property type="entry name" value="MFS_1"/>
    <property type="match status" value="1"/>
</dbReference>
<dbReference type="OrthoDB" id="4532109at2"/>
<feature type="transmembrane region" description="Helical" evidence="5">
    <location>
        <begin position="381"/>
        <end position="404"/>
    </location>
</feature>
<evidence type="ECO:0000256" key="3">
    <source>
        <dbReference type="ARBA" id="ARBA00022989"/>
    </source>
</evidence>
<dbReference type="InterPro" id="IPR036259">
    <property type="entry name" value="MFS_trans_sf"/>
</dbReference>
<dbReference type="Gene3D" id="1.20.1720.10">
    <property type="entry name" value="Multidrug resistance protein D"/>
    <property type="match status" value="1"/>
</dbReference>
<sequence>MTATLDRPLPVAIPAARSTRSSWLGFSAVLGAALMNLLDSTVVSVAAPVIRDELGGTNATLQWTTAGYTLALAVLLIVGGRLGDMVGRRRMLLIGSAGFTAVSMLCGLAWSPEVLAGGRVVQGAFAALMLPQGFGLIRDAFPPAEMAKPLAAFGPVMGIGAVLGPIVGGFLVDANLFGTGWRMIFLINLPLGILTAVLAVKHLPKVAPAAAGTRLDWISVALSAAGTVLLILPLVQGHELHWPAWTIVSLVASVPVFAIFARRQSRLARAGRTPLVEPSLAGKRSYVAGVAFATIFFAAMGAMFTIGMMLQIGLGYSAIGASLMMAPWAFGALVGSAVSGVLMARLGRALLHTGLALMGAGVLGLYAVYEVVGVEVGFATMALPLLVGGTGMGMIFVPLFDIVLGGVEDREVGSATGALSAIEQLGVTLGIAILGTVFFSIVGETPTAQSAVDAGSATALVAAGLIAIGFVLGFALPKRARAGAH</sequence>
<gene>
    <name evidence="7" type="ORF">FB388_4759</name>
</gene>
<dbReference type="CDD" id="cd17321">
    <property type="entry name" value="MFS_MMR_MDR_like"/>
    <property type="match status" value="1"/>
</dbReference>
<feature type="transmembrane region" description="Helical" evidence="5">
    <location>
        <begin position="61"/>
        <end position="79"/>
    </location>
</feature>
<dbReference type="Proteomes" id="UP000319818">
    <property type="component" value="Unassembled WGS sequence"/>
</dbReference>
<evidence type="ECO:0000256" key="2">
    <source>
        <dbReference type="ARBA" id="ARBA00022692"/>
    </source>
</evidence>
<feature type="transmembrane region" description="Helical" evidence="5">
    <location>
        <begin position="286"/>
        <end position="310"/>
    </location>
</feature>
<evidence type="ECO:0000256" key="5">
    <source>
        <dbReference type="SAM" id="Phobius"/>
    </source>
</evidence>
<dbReference type="GO" id="GO:0022857">
    <property type="term" value="F:transmembrane transporter activity"/>
    <property type="evidence" value="ECO:0007669"/>
    <property type="project" value="InterPro"/>
</dbReference>
<feature type="transmembrane region" description="Helical" evidence="5">
    <location>
        <begin position="116"/>
        <end position="137"/>
    </location>
</feature>
<keyword evidence="4 5" id="KW-0472">Membrane</keyword>
<dbReference type="GO" id="GO:0005886">
    <property type="term" value="C:plasma membrane"/>
    <property type="evidence" value="ECO:0007669"/>
    <property type="project" value="UniProtKB-SubCell"/>
</dbReference>
<feature type="domain" description="Major facilitator superfamily (MFS) profile" evidence="6">
    <location>
        <begin position="25"/>
        <end position="481"/>
    </location>
</feature>
<feature type="transmembrane region" description="Helical" evidence="5">
    <location>
        <begin position="316"/>
        <end position="342"/>
    </location>
</feature>
<accession>A0A543FUQ0</accession>
<feature type="transmembrane region" description="Helical" evidence="5">
    <location>
        <begin position="454"/>
        <end position="476"/>
    </location>
</feature>
<feature type="transmembrane region" description="Helical" evidence="5">
    <location>
        <begin position="23"/>
        <end position="49"/>
    </location>
</feature>
<organism evidence="7 8">
    <name type="scientific">Pseudonocardia cypriaca</name>
    <dbReference type="NCBI Taxonomy" id="882449"/>
    <lineage>
        <taxon>Bacteria</taxon>
        <taxon>Bacillati</taxon>
        <taxon>Actinomycetota</taxon>
        <taxon>Actinomycetes</taxon>
        <taxon>Pseudonocardiales</taxon>
        <taxon>Pseudonocardiaceae</taxon>
        <taxon>Pseudonocardia</taxon>
    </lineage>
</organism>
<feature type="transmembrane region" description="Helical" evidence="5">
    <location>
        <begin position="183"/>
        <end position="203"/>
    </location>
</feature>
<keyword evidence="8" id="KW-1185">Reference proteome</keyword>
<dbReference type="EMBL" id="VFPH01000002">
    <property type="protein sequence ID" value="TQM37542.1"/>
    <property type="molecule type" value="Genomic_DNA"/>
</dbReference>
<feature type="transmembrane region" description="Helical" evidence="5">
    <location>
        <begin position="349"/>
        <end position="369"/>
    </location>
</feature>
<proteinExistence type="predicted"/>
<keyword evidence="3 5" id="KW-1133">Transmembrane helix</keyword>